<dbReference type="AlphaFoldDB" id="A0A1M5L3Y3"/>
<accession>A0A1M5L3Y3</accession>
<dbReference type="GO" id="GO:0003677">
    <property type="term" value="F:DNA binding"/>
    <property type="evidence" value="ECO:0007669"/>
    <property type="project" value="UniProtKB-UniRule"/>
</dbReference>
<reference evidence="5" key="1">
    <citation type="submission" date="2016-11" db="EMBL/GenBank/DDBJ databases">
        <authorList>
            <person name="Varghese N."/>
            <person name="Submissions S."/>
        </authorList>
    </citation>
    <scope>NUCLEOTIDE SEQUENCE [LARGE SCALE GENOMIC DNA]</scope>
    <source>
        <strain evidence="5">DSM 16990</strain>
    </source>
</reference>
<sequence>MKKREDKINIIIRSTISLLQEEGAGNLSMRKVAERSVMTLSNLQYYYKDKDELLLATAAYYFKCCEEEVMKTWESLKMFEAFPEQKFIREILSAILVEEGRSDFAMFREIWALSLRNKALAESVHQYYRKYCVWLVELISSFSKYPEKVVGLLVPYVEGYSIMGSAIPLDKKGTIDLLSGLIDLLNKPDH</sequence>
<dbReference type="RefSeq" id="WP_073236265.1">
    <property type="nucleotide sequence ID" value="NZ_FQUQ01000006.1"/>
</dbReference>
<keyword evidence="1 2" id="KW-0238">DNA-binding</keyword>
<dbReference type="Gene3D" id="1.10.357.10">
    <property type="entry name" value="Tetracycline Repressor, domain 2"/>
    <property type="match status" value="1"/>
</dbReference>
<evidence type="ECO:0000256" key="2">
    <source>
        <dbReference type="PROSITE-ProRule" id="PRU00335"/>
    </source>
</evidence>
<evidence type="ECO:0000256" key="1">
    <source>
        <dbReference type="ARBA" id="ARBA00023125"/>
    </source>
</evidence>
<evidence type="ECO:0000313" key="4">
    <source>
        <dbReference type="EMBL" id="SHG59696.1"/>
    </source>
</evidence>
<name>A0A1M5L3Y3_9SPHI</name>
<dbReference type="Proteomes" id="UP000184287">
    <property type="component" value="Unassembled WGS sequence"/>
</dbReference>
<evidence type="ECO:0000259" key="3">
    <source>
        <dbReference type="PROSITE" id="PS50977"/>
    </source>
</evidence>
<feature type="DNA-binding region" description="H-T-H motif" evidence="2">
    <location>
        <begin position="28"/>
        <end position="47"/>
    </location>
</feature>
<dbReference type="OrthoDB" id="714393at2"/>
<dbReference type="InterPro" id="IPR009057">
    <property type="entry name" value="Homeodomain-like_sf"/>
</dbReference>
<organism evidence="4 5">
    <name type="scientific">Pedobacter caeni</name>
    <dbReference type="NCBI Taxonomy" id="288992"/>
    <lineage>
        <taxon>Bacteria</taxon>
        <taxon>Pseudomonadati</taxon>
        <taxon>Bacteroidota</taxon>
        <taxon>Sphingobacteriia</taxon>
        <taxon>Sphingobacteriales</taxon>
        <taxon>Sphingobacteriaceae</taxon>
        <taxon>Pedobacter</taxon>
    </lineage>
</organism>
<dbReference type="EMBL" id="FQUQ01000006">
    <property type="protein sequence ID" value="SHG59696.1"/>
    <property type="molecule type" value="Genomic_DNA"/>
</dbReference>
<gene>
    <name evidence="4" type="ORF">SAMN04488522_106202</name>
</gene>
<evidence type="ECO:0000313" key="5">
    <source>
        <dbReference type="Proteomes" id="UP000184287"/>
    </source>
</evidence>
<protein>
    <submittedName>
        <fullName evidence="4">Transcriptional regulator, TetR family</fullName>
    </submittedName>
</protein>
<feature type="domain" description="HTH tetR-type" evidence="3">
    <location>
        <begin position="5"/>
        <end position="65"/>
    </location>
</feature>
<dbReference type="Pfam" id="PF00440">
    <property type="entry name" value="TetR_N"/>
    <property type="match status" value="1"/>
</dbReference>
<dbReference type="PROSITE" id="PS50977">
    <property type="entry name" value="HTH_TETR_2"/>
    <property type="match status" value="1"/>
</dbReference>
<keyword evidence="5" id="KW-1185">Reference proteome</keyword>
<dbReference type="STRING" id="288992.SAMN04488522_106202"/>
<dbReference type="SUPFAM" id="SSF46689">
    <property type="entry name" value="Homeodomain-like"/>
    <property type="match status" value="1"/>
</dbReference>
<proteinExistence type="predicted"/>
<dbReference type="InterPro" id="IPR001647">
    <property type="entry name" value="HTH_TetR"/>
</dbReference>